<proteinExistence type="predicted"/>
<protein>
    <submittedName>
        <fullName evidence="2">Uncharacterized protein</fullName>
    </submittedName>
</protein>
<evidence type="ECO:0000313" key="3">
    <source>
        <dbReference type="Proteomes" id="UP001497623"/>
    </source>
</evidence>
<dbReference type="Proteomes" id="UP001497623">
    <property type="component" value="Unassembled WGS sequence"/>
</dbReference>
<accession>A0AAV2SHJ8</accession>
<feature type="region of interest" description="Disordered" evidence="1">
    <location>
        <begin position="276"/>
        <end position="296"/>
    </location>
</feature>
<evidence type="ECO:0000256" key="1">
    <source>
        <dbReference type="SAM" id="MobiDB-lite"/>
    </source>
</evidence>
<feature type="compositionally biased region" description="Basic and acidic residues" evidence="1">
    <location>
        <begin position="181"/>
        <end position="203"/>
    </location>
</feature>
<feature type="compositionally biased region" description="Basic and acidic residues" evidence="1">
    <location>
        <begin position="287"/>
        <end position="296"/>
    </location>
</feature>
<reference evidence="2 3" key="1">
    <citation type="submission" date="2024-05" db="EMBL/GenBank/DDBJ databases">
        <authorList>
            <person name="Wallberg A."/>
        </authorList>
    </citation>
    <scope>NUCLEOTIDE SEQUENCE [LARGE SCALE GENOMIC DNA]</scope>
</reference>
<gene>
    <name evidence="2" type="ORF">MNOR_LOCUS35929</name>
</gene>
<sequence>MSKKKVFSKEYFLLQLENTGAIKDTKNKKVSQRSLVKVTNISIGLVLAAFALDEFPDQEVIKWIRKGRKLTDILSEQFNLYKNLSKYLMNDVKLKGKCIEKWKTILNLPYVWPTKGEQNDWCKLFGYVPDFCEDMVDILKIGYTTSCDESVSPSQMKELEQVAMSCLEVDVKSKTPTTTKRKIEATSDFSKKQHLNSEEKEKALQKNEGMLKHRLSTTLNQGSNAITAKSDTSENSEIQSCVRVKNMQVEEESPQMIIMEKESINETQCTELLNYEQESFSTNKRKQHEDIDTKVR</sequence>
<organism evidence="2 3">
    <name type="scientific">Meganyctiphanes norvegica</name>
    <name type="common">Northern krill</name>
    <name type="synonym">Thysanopoda norvegica</name>
    <dbReference type="NCBI Taxonomy" id="48144"/>
    <lineage>
        <taxon>Eukaryota</taxon>
        <taxon>Metazoa</taxon>
        <taxon>Ecdysozoa</taxon>
        <taxon>Arthropoda</taxon>
        <taxon>Crustacea</taxon>
        <taxon>Multicrustacea</taxon>
        <taxon>Malacostraca</taxon>
        <taxon>Eumalacostraca</taxon>
        <taxon>Eucarida</taxon>
        <taxon>Euphausiacea</taxon>
        <taxon>Euphausiidae</taxon>
        <taxon>Meganyctiphanes</taxon>
    </lineage>
</organism>
<evidence type="ECO:0000313" key="2">
    <source>
        <dbReference type="EMBL" id="CAL4185275.1"/>
    </source>
</evidence>
<dbReference type="EMBL" id="CAXKWB010062430">
    <property type="protein sequence ID" value="CAL4185275.1"/>
    <property type="molecule type" value="Genomic_DNA"/>
</dbReference>
<name>A0AAV2SHJ8_MEGNR</name>
<dbReference type="AlphaFoldDB" id="A0AAV2SHJ8"/>
<keyword evidence="3" id="KW-1185">Reference proteome</keyword>
<feature type="region of interest" description="Disordered" evidence="1">
    <location>
        <begin position="177"/>
        <end position="203"/>
    </location>
</feature>
<comment type="caution">
    <text evidence="2">The sequence shown here is derived from an EMBL/GenBank/DDBJ whole genome shotgun (WGS) entry which is preliminary data.</text>
</comment>
<feature type="non-terminal residue" evidence="2">
    <location>
        <position position="296"/>
    </location>
</feature>